<organism evidence="1 2">
    <name type="scientific">Sesamum alatum</name>
    <dbReference type="NCBI Taxonomy" id="300844"/>
    <lineage>
        <taxon>Eukaryota</taxon>
        <taxon>Viridiplantae</taxon>
        <taxon>Streptophyta</taxon>
        <taxon>Embryophyta</taxon>
        <taxon>Tracheophyta</taxon>
        <taxon>Spermatophyta</taxon>
        <taxon>Magnoliopsida</taxon>
        <taxon>eudicotyledons</taxon>
        <taxon>Gunneridae</taxon>
        <taxon>Pentapetalae</taxon>
        <taxon>asterids</taxon>
        <taxon>lamiids</taxon>
        <taxon>Lamiales</taxon>
        <taxon>Pedaliaceae</taxon>
        <taxon>Sesamum</taxon>
    </lineage>
</organism>
<comment type="caution">
    <text evidence="1">The sequence shown here is derived from an EMBL/GenBank/DDBJ whole genome shotgun (WGS) entry which is preliminary data.</text>
</comment>
<dbReference type="Proteomes" id="UP001293254">
    <property type="component" value="Unassembled WGS sequence"/>
</dbReference>
<name>A0AAE1XIH0_9LAMI</name>
<evidence type="ECO:0000313" key="1">
    <source>
        <dbReference type="EMBL" id="KAK4412344.1"/>
    </source>
</evidence>
<proteinExistence type="predicted"/>
<protein>
    <submittedName>
        <fullName evidence="1">Ribonuclease H protein</fullName>
    </submittedName>
</protein>
<sequence length="115" mass="12948">MSRRTEVALTNDLGKYLGMPVLHQRVSRETYSGVLDKVYSRLAGWKRKCLSFAARVTLIQSVLAAIPTYAMQTARLPSSVIEELKKCIRGFFVGRFRGWKENASYRMGEGGATQN</sequence>
<accession>A0AAE1XIH0</accession>
<reference evidence="1" key="2">
    <citation type="journal article" date="2024" name="Plant">
        <title>Genomic evolution and insights into agronomic trait innovations of Sesamum species.</title>
        <authorList>
            <person name="Miao H."/>
            <person name="Wang L."/>
            <person name="Qu L."/>
            <person name="Liu H."/>
            <person name="Sun Y."/>
            <person name="Le M."/>
            <person name="Wang Q."/>
            <person name="Wei S."/>
            <person name="Zheng Y."/>
            <person name="Lin W."/>
            <person name="Duan Y."/>
            <person name="Cao H."/>
            <person name="Xiong S."/>
            <person name="Wang X."/>
            <person name="Wei L."/>
            <person name="Li C."/>
            <person name="Ma Q."/>
            <person name="Ju M."/>
            <person name="Zhao R."/>
            <person name="Li G."/>
            <person name="Mu C."/>
            <person name="Tian Q."/>
            <person name="Mei H."/>
            <person name="Zhang T."/>
            <person name="Gao T."/>
            <person name="Zhang H."/>
        </authorList>
    </citation>
    <scope>NUCLEOTIDE SEQUENCE</scope>
    <source>
        <strain evidence="1">3651</strain>
    </source>
</reference>
<dbReference type="AlphaFoldDB" id="A0AAE1XIH0"/>
<evidence type="ECO:0000313" key="2">
    <source>
        <dbReference type="Proteomes" id="UP001293254"/>
    </source>
</evidence>
<dbReference type="PANTHER" id="PTHR33116:SF78">
    <property type="entry name" value="OS12G0587133 PROTEIN"/>
    <property type="match status" value="1"/>
</dbReference>
<dbReference type="EMBL" id="JACGWO010000015">
    <property type="protein sequence ID" value="KAK4412344.1"/>
    <property type="molecule type" value="Genomic_DNA"/>
</dbReference>
<dbReference type="PANTHER" id="PTHR33116">
    <property type="entry name" value="REVERSE TRANSCRIPTASE ZINC-BINDING DOMAIN-CONTAINING PROTEIN-RELATED-RELATED"/>
    <property type="match status" value="1"/>
</dbReference>
<gene>
    <name evidence="1" type="ORF">Salat_2986000</name>
</gene>
<keyword evidence="2" id="KW-1185">Reference proteome</keyword>
<reference evidence="1" key="1">
    <citation type="submission" date="2020-06" db="EMBL/GenBank/DDBJ databases">
        <authorList>
            <person name="Li T."/>
            <person name="Hu X."/>
            <person name="Zhang T."/>
            <person name="Song X."/>
            <person name="Zhang H."/>
            <person name="Dai N."/>
            <person name="Sheng W."/>
            <person name="Hou X."/>
            <person name="Wei L."/>
        </authorList>
    </citation>
    <scope>NUCLEOTIDE SEQUENCE</scope>
    <source>
        <strain evidence="1">3651</strain>
        <tissue evidence="1">Leaf</tissue>
    </source>
</reference>